<dbReference type="eggNOG" id="COG2984">
    <property type="taxonomic scope" value="Bacteria"/>
</dbReference>
<dbReference type="Proteomes" id="UP000018949">
    <property type="component" value="Unassembled WGS sequence"/>
</dbReference>
<accession>W4RJM5</accession>
<dbReference type="Pfam" id="PF04392">
    <property type="entry name" value="ABC_sub_bind"/>
    <property type="match status" value="1"/>
</dbReference>
<dbReference type="InterPro" id="IPR007487">
    <property type="entry name" value="ABC_transpt-TYRBP-like"/>
</dbReference>
<keyword evidence="1" id="KW-1133">Transmembrane helix</keyword>
<evidence type="ECO:0008006" key="4">
    <source>
        <dbReference type="Google" id="ProtNLM"/>
    </source>
</evidence>
<dbReference type="EMBL" id="BAUW01000003">
    <property type="protein sequence ID" value="GAE43789.1"/>
    <property type="molecule type" value="Genomic_DNA"/>
</dbReference>
<organism evidence="2 3">
    <name type="scientific">Mesobacillus boroniphilus JCM 21738</name>
    <dbReference type="NCBI Taxonomy" id="1294265"/>
    <lineage>
        <taxon>Bacteria</taxon>
        <taxon>Bacillati</taxon>
        <taxon>Bacillota</taxon>
        <taxon>Bacilli</taxon>
        <taxon>Bacillales</taxon>
        <taxon>Bacillaceae</taxon>
        <taxon>Mesobacillus</taxon>
    </lineage>
</organism>
<name>W4RJM5_9BACI</name>
<dbReference type="PANTHER" id="PTHR35271">
    <property type="entry name" value="ABC TRANSPORTER, SUBSTRATE-BINDING LIPOPROTEIN-RELATED"/>
    <property type="match status" value="1"/>
</dbReference>
<feature type="transmembrane region" description="Helical" evidence="1">
    <location>
        <begin position="12"/>
        <end position="30"/>
    </location>
</feature>
<keyword evidence="1" id="KW-0812">Transmembrane</keyword>
<gene>
    <name evidence="2" type="ORF">JCM21738_449</name>
</gene>
<evidence type="ECO:0000313" key="3">
    <source>
        <dbReference type="Proteomes" id="UP000018949"/>
    </source>
</evidence>
<dbReference type="CDD" id="cd06325">
    <property type="entry name" value="PBP1_ABC_unchar_transporter"/>
    <property type="match status" value="1"/>
</dbReference>
<keyword evidence="1" id="KW-0472">Membrane</keyword>
<proteinExistence type="predicted"/>
<evidence type="ECO:0000313" key="2">
    <source>
        <dbReference type="EMBL" id="GAE43789.1"/>
    </source>
</evidence>
<dbReference type="Gene3D" id="3.40.50.2300">
    <property type="match status" value="2"/>
</dbReference>
<comment type="caution">
    <text evidence="2">The sequence shown here is derived from an EMBL/GenBank/DDBJ whole genome shotgun (WGS) entry which is preliminary data.</text>
</comment>
<dbReference type="AlphaFoldDB" id="W4RJM5"/>
<keyword evidence="3" id="KW-1185">Reference proteome</keyword>
<sequence length="340" mass="37397">MGAQALKTKWYFFFLTTIAISAIIYAFLGVRGDEPEEIGVLMIGENRYEKFTGLEAGLKDLGYSAKEVHFTVKNAHDDEVLIDKQIDQLLEGKPNLIVTLGGIETQRLKAKMDEKNIEIPVVFAGLAAPKELGLIKDYKSPGGLFTGINNYHASISGKRLEMLTSLVPAIDRVHVIYDSKIDVSKFSLEETKDAAKDLGVAISPCDASSKECLETLWKSVGDGEAILVLPSFRIESLTDEIVKLTEEKKVPAMGMYDFEAEKGLLASYGSSFYSQGYQASRFVSLILQGNKPGELPVELPDGIRFVVNQQTKDALGVAINQDLLHIAELIHPEVQGGRKR</sequence>
<dbReference type="PANTHER" id="PTHR35271:SF1">
    <property type="entry name" value="ABC TRANSPORTER, SUBSTRATE-BINDING LIPOPROTEIN"/>
    <property type="match status" value="1"/>
</dbReference>
<reference evidence="2 3" key="1">
    <citation type="submission" date="2013-12" db="EMBL/GenBank/DDBJ databases">
        <title>NBRP : Genome information of microbial organism related human and environment.</title>
        <authorList>
            <person name="Hattori M."/>
            <person name="Oshima K."/>
            <person name="Inaba H."/>
            <person name="Suda W."/>
            <person name="Sakamoto M."/>
            <person name="Iino T."/>
            <person name="Kitahara M."/>
            <person name="Oshida Y."/>
            <person name="Iida T."/>
            <person name="Kudo T."/>
            <person name="Itoh T."/>
            <person name="Ahmed I."/>
            <person name="Ohkuma M."/>
        </authorList>
    </citation>
    <scope>NUCLEOTIDE SEQUENCE [LARGE SCALE GENOMIC DNA]</scope>
    <source>
        <strain evidence="2 3">JCM 21738</strain>
    </source>
</reference>
<evidence type="ECO:0000256" key="1">
    <source>
        <dbReference type="SAM" id="Phobius"/>
    </source>
</evidence>
<protein>
    <recommendedName>
        <fullName evidence="4">ABC transporter substrate-binding protein</fullName>
    </recommendedName>
</protein>